<dbReference type="Proteomes" id="UP000507536">
    <property type="component" value="Chromosome 8"/>
</dbReference>
<dbReference type="SMART" id="SM00360">
    <property type="entry name" value="RRM"/>
    <property type="match status" value="2"/>
</dbReference>
<dbReference type="AlphaFoldDB" id="A0A1C6YAE1"/>
<keyword evidence="1" id="KW-0694">RNA-binding</keyword>
<proteinExistence type="predicted"/>
<evidence type="ECO:0000313" key="5">
    <source>
        <dbReference type="Proteomes" id="UP000507536"/>
    </source>
</evidence>
<name>A0A1C6YAE1_PLACE</name>
<dbReference type="PANTHER" id="PTHR15241:SF304">
    <property type="entry name" value="RRM DOMAIN-CONTAINING PROTEIN"/>
    <property type="match status" value="1"/>
</dbReference>
<evidence type="ECO:0000313" key="4">
    <source>
        <dbReference type="EMBL" id="SCM20294.1"/>
    </source>
</evidence>
<dbReference type="InterPro" id="IPR000504">
    <property type="entry name" value="RRM_dom"/>
</dbReference>
<dbReference type="GO" id="GO:0003723">
    <property type="term" value="F:RNA binding"/>
    <property type="evidence" value="ECO:0007669"/>
    <property type="project" value="UniProtKB-UniRule"/>
</dbReference>
<dbReference type="Gene3D" id="3.30.70.330">
    <property type="match status" value="2"/>
</dbReference>
<feature type="domain" description="RRM" evidence="3">
    <location>
        <begin position="306"/>
        <end position="386"/>
    </location>
</feature>
<gene>
    <name evidence="4" type="primary">PRP24</name>
    <name evidence="4" type="ORF">PCHDS_000168000</name>
</gene>
<dbReference type="SUPFAM" id="SSF54928">
    <property type="entry name" value="RNA-binding domain, RBD"/>
    <property type="match status" value="2"/>
</dbReference>
<evidence type="ECO:0000256" key="1">
    <source>
        <dbReference type="PROSITE-ProRule" id="PRU00176"/>
    </source>
</evidence>
<dbReference type="PROSITE" id="PS50102">
    <property type="entry name" value="RRM"/>
    <property type="match status" value="2"/>
</dbReference>
<evidence type="ECO:0000256" key="2">
    <source>
        <dbReference type="SAM" id="MobiDB-lite"/>
    </source>
</evidence>
<dbReference type="PANTHER" id="PTHR15241">
    <property type="entry name" value="TRANSFORMER-2-RELATED"/>
    <property type="match status" value="1"/>
</dbReference>
<feature type="domain" description="RRM" evidence="3">
    <location>
        <begin position="97"/>
        <end position="182"/>
    </location>
</feature>
<protein>
    <submittedName>
        <fullName evidence="4">U4/U6 snRNA-associated-splicing factor, putative</fullName>
    </submittedName>
</protein>
<feature type="region of interest" description="Disordered" evidence="2">
    <location>
        <begin position="1"/>
        <end position="40"/>
    </location>
</feature>
<dbReference type="CDD" id="cd00590">
    <property type="entry name" value="RRM_SF"/>
    <property type="match status" value="1"/>
</dbReference>
<dbReference type="InterPro" id="IPR035979">
    <property type="entry name" value="RBD_domain_sf"/>
</dbReference>
<dbReference type="EMBL" id="LT608188">
    <property type="protein sequence ID" value="SCM20294.1"/>
    <property type="molecule type" value="Genomic_DNA"/>
</dbReference>
<evidence type="ECO:0000259" key="3">
    <source>
        <dbReference type="PROSITE" id="PS50102"/>
    </source>
</evidence>
<reference evidence="4 5" key="1">
    <citation type="submission" date="2016-08" db="EMBL/GenBank/DDBJ databases">
        <authorList>
            <consortium name="Pathogen Informatics"/>
        </authorList>
    </citation>
    <scope>NUCLEOTIDE SEQUENCE [LARGE SCALE GENOMIC DNA]</scope>
    <source>
        <strain evidence="4 5">DS</strain>
    </source>
</reference>
<dbReference type="InterPro" id="IPR012677">
    <property type="entry name" value="Nucleotide-bd_a/b_plait_sf"/>
</dbReference>
<dbReference type="Pfam" id="PF00076">
    <property type="entry name" value="RRM_1"/>
    <property type="match status" value="2"/>
</dbReference>
<organism evidence="4 5">
    <name type="scientific">Plasmodium chabaudi adami</name>
    <dbReference type="NCBI Taxonomy" id="5826"/>
    <lineage>
        <taxon>Eukaryota</taxon>
        <taxon>Sar</taxon>
        <taxon>Alveolata</taxon>
        <taxon>Apicomplexa</taxon>
        <taxon>Aconoidasida</taxon>
        <taxon>Haemosporida</taxon>
        <taxon>Plasmodiidae</taxon>
        <taxon>Plasmodium</taxon>
        <taxon>Plasmodium (Vinckeia)</taxon>
    </lineage>
</organism>
<sequence>MNNNQEKKRRKVDPINQNDIEESRNNENLDNYSFGKNQNEDNKYYYKENEEGEIHDKTDTNQFDLNDDGKKLSKHFLIKNLSDQSLLLNKLKTLEENKLYVKNINDNLTKTDFDNFFSNIIGYVDTRIILNSSGKSKKFAYIEFDTKQNALNFLDTLENSDVEKFKKFFINNNILYTCISDPQKSIYEQNKIFIKFINLVTQTDENIIHQIKHFLLSHSVPVLDIRLLGDAESKHGYIEVENNEDVIKCVEEIKRCNLGDGTTECIMNYSIPIIKKKIIPDMEKIKIKKEKDKQLKDEKRKEENSAIIVVKNLNYNTRKYKLEQFFQQIGEIENINLSKKTSEKNNKRNKGYAFITFKNKDDATAALILNDSILDGRNILISKFIDNIKDNRKEKKNNINYEHEDVLNEQGYPKNASTHVNFPKQWNMPTQKIKHTYHARQNFIEKKRINLKDENTHTNLNLEKRADEPSCPMTNDDFRKLFFK</sequence>
<accession>A0A1C6YAE1</accession>